<dbReference type="Proteomes" id="UP001166585">
    <property type="component" value="Unassembled WGS sequence"/>
</dbReference>
<keyword evidence="3" id="KW-1185">Reference proteome</keyword>
<evidence type="ECO:0000256" key="1">
    <source>
        <dbReference type="SAM" id="MobiDB-lite"/>
    </source>
</evidence>
<gene>
    <name evidence="2" type="ORF">KIP89_03985</name>
</gene>
<sequence length="106" mass="11455">MAFHIEHKSSPFGSDSYETVADAIAAFTAPAWAGAAPTEITMTSDTTFQSRGLHYVVVSGENPRAARQEARAKASAPARRSAIDAQGKYRGSAWLSREMDRADSDY</sequence>
<dbReference type="EMBL" id="JAHCQH010000014">
    <property type="protein sequence ID" value="MBS9476261.1"/>
    <property type="molecule type" value="Genomic_DNA"/>
</dbReference>
<reference evidence="2" key="1">
    <citation type="submission" date="2021-05" db="EMBL/GenBank/DDBJ databases">
        <authorList>
            <person name="Sun Q."/>
            <person name="Inoue M."/>
        </authorList>
    </citation>
    <scope>NUCLEOTIDE SEQUENCE</scope>
    <source>
        <strain evidence="2">VKM B-3255</strain>
    </source>
</reference>
<accession>A0ABS5R3S0</accession>
<evidence type="ECO:0000313" key="3">
    <source>
        <dbReference type="Proteomes" id="UP001166585"/>
    </source>
</evidence>
<dbReference type="RefSeq" id="WP_213754118.1">
    <property type="nucleotide sequence ID" value="NZ_JAHCQH010000014.1"/>
</dbReference>
<name>A0ABS5R3S0_9HYPH</name>
<organism evidence="2 3">
    <name type="scientific">Ancylobacter radicis</name>
    <dbReference type="NCBI Taxonomy" id="2836179"/>
    <lineage>
        <taxon>Bacteria</taxon>
        <taxon>Pseudomonadati</taxon>
        <taxon>Pseudomonadota</taxon>
        <taxon>Alphaproteobacteria</taxon>
        <taxon>Hyphomicrobiales</taxon>
        <taxon>Xanthobacteraceae</taxon>
        <taxon>Ancylobacter</taxon>
    </lineage>
</organism>
<feature type="region of interest" description="Disordered" evidence="1">
    <location>
        <begin position="70"/>
        <end position="90"/>
    </location>
</feature>
<comment type="caution">
    <text evidence="2">The sequence shown here is derived from an EMBL/GenBank/DDBJ whole genome shotgun (WGS) entry which is preliminary data.</text>
</comment>
<protein>
    <submittedName>
        <fullName evidence="2">Uncharacterized protein</fullName>
    </submittedName>
</protein>
<proteinExistence type="predicted"/>
<evidence type="ECO:0000313" key="2">
    <source>
        <dbReference type="EMBL" id="MBS9476261.1"/>
    </source>
</evidence>